<comment type="cofactor">
    <cofactor evidence="11">
        <name>Mg(2+)</name>
        <dbReference type="ChEBI" id="CHEBI:18420"/>
    </cofactor>
    <text evidence="11">Binds 1 Mg(2+) ion per subunit.</text>
</comment>
<comment type="cofactor">
    <cofactor evidence="11">
        <name>Zn(2+)</name>
        <dbReference type="ChEBI" id="CHEBI:29105"/>
    </cofactor>
    <text evidence="11">Binds 1 zinc ion per subunit.</text>
</comment>
<evidence type="ECO:0000256" key="3">
    <source>
        <dbReference type="ARBA" id="ARBA00005169"/>
    </source>
</evidence>
<evidence type="ECO:0000256" key="10">
    <source>
        <dbReference type="ARBA" id="ARBA00023102"/>
    </source>
</evidence>
<dbReference type="UniPathway" id="UPA00031">
    <property type="reaction ID" value="UER00008"/>
</dbReference>
<dbReference type="InterPro" id="IPR002496">
    <property type="entry name" value="PRib_AMP_CycHydrolase_dom"/>
</dbReference>
<dbReference type="RefSeq" id="WP_133571266.1">
    <property type="nucleotide sequence ID" value="NZ_SNYR01000001.1"/>
</dbReference>
<dbReference type="SUPFAM" id="SSF141734">
    <property type="entry name" value="HisI-like"/>
    <property type="match status" value="1"/>
</dbReference>
<feature type="binding site" evidence="11">
    <location>
        <position position="92"/>
    </location>
    <ligand>
        <name>Mg(2+)</name>
        <dbReference type="ChEBI" id="CHEBI:18420"/>
    </ligand>
</feature>
<organism evidence="13 14">
    <name type="scientific">Maritalea mobilis</name>
    <dbReference type="NCBI Taxonomy" id="483324"/>
    <lineage>
        <taxon>Bacteria</taxon>
        <taxon>Pseudomonadati</taxon>
        <taxon>Pseudomonadota</taxon>
        <taxon>Alphaproteobacteria</taxon>
        <taxon>Hyphomicrobiales</taxon>
        <taxon>Devosiaceae</taxon>
        <taxon>Maritalea</taxon>
    </lineage>
</organism>
<gene>
    <name evidence="11" type="primary">hisI</name>
    <name evidence="13" type="ORF">ATL17_0582</name>
</gene>
<keyword evidence="8 11" id="KW-0028">Amino-acid biosynthesis</keyword>
<comment type="similarity">
    <text evidence="11">Belongs to the PRA-CH family.</text>
</comment>
<dbReference type="GO" id="GO:0000105">
    <property type="term" value="P:L-histidine biosynthetic process"/>
    <property type="evidence" value="ECO:0007669"/>
    <property type="project" value="UniProtKB-UniRule"/>
</dbReference>
<evidence type="ECO:0000259" key="12">
    <source>
        <dbReference type="Pfam" id="PF01502"/>
    </source>
</evidence>
<dbReference type="GO" id="GO:0000287">
    <property type="term" value="F:magnesium ion binding"/>
    <property type="evidence" value="ECO:0007669"/>
    <property type="project" value="UniProtKB-UniRule"/>
</dbReference>
<dbReference type="AlphaFoldDB" id="A0A4R6VVF2"/>
<dbReference type="InterPro" id="IPR038019">
    <property type="entry name" value="PRib_AMP_CycHydrolase_sf"/>
</dbReference>
<dbReference type="EC" id="3.5.4.19" evidence="11"/>
<accession>A0A4R6VVF2</accession>
<dbReference type="PANTHER" id="PTHR42945">
    <property type="entry name" value="HISTIDINE BIOSYNTHESIS BIFUNCTIONAL PROTEIN"/>
    <property type="match status" value="1"/>
</dbReference>
<dbReference type="HAMAP" id="MF_01021">
    <property type="entry name" value="HisI"/>
    <property type="match status" value="1"/>
</dbReference>
<dbReference type="Gene3D" id="3.10.20.810">
    <property type="entry name" value="Phosphoribosyl-AMP cyclohydrolase"/>
    <property type="match status" value="1"/>
</dbReference>
<keyword evidence="11" id="KW-0479">Metal-binding</keyword>
<comment type="pathway">
    <text evidence="4">Amino-acid biosynthesis; L-histidine biosynthesis; L-histidine from 5-phospho-alpha-D-ribose 1-diphosphate: step 2/9.</text>
</comment>
<feature type="domain" description="Phosphoribosyl-AMP cyclohydrolase" evidence="12">
    <location>
        <begin position="45"/>
        <end position="120"/>
    </location>
</feature>
<evidence type="ECO:0000256" key="7">
    <source>
        <dbReference type="ARBA" id="ARBA00022490"/>
    </source>
</evidence>
<comment type="catalytic activity">
    <reaction evidence="1 11">
        <text>1-(5-phospho-beta-D-ribosyl)-5'-AMP + H2O = 1-(5-phospho-beta-D-ribosyl)-5-[(5-phospho-beta-D-ribosylamino)methylideneamino]imidazole-4-carboxamide</text>
        <dbReference type="Rhea" id="RHEA:20049"/>
        <dbReference type="ChEBI" id="CHEBI:15377"/>
        <dbReference type="ChEBI" id="CHEBI:58435"/>
        <dbReference type="ChEBI" id="CHEBI:59457"/>
        <dbReference type="EC" id="3.5.4.19"/>
    </reaction>
</comment>
<evidence type="ECO:0000256" key="1">
    <source>
        <dbReference type="ARBA" id="ARBA00000024"/>
    </source>
</evidence>
<dbReference type="InterPro" id="IPR026660">
    <property type="entry name" value="PRA-CH"/>
</dbReference>
<comment type="function">
    <text evidence="11">Catalyzes the hydrolysis of the adenine ring of phosphoribosyl-AMP.</text>
</comment>
<comment type="pathway">
    <text evidence="3 11">Amino-acid biosynthesis; L-histidine biosynthesis; L-histidine from 5-phospho-alpha-D-ribose 1-diphosphate: step 3/9.</text>
</comment>
<dbReference type="PANTHER" id="PTHR42945:SF9">
    <property type="entry name" value="HISTIDINE BIOSYNTHESIS BIFUNCTIONAL PROTEIN HISIE"/>
    <property type="match status" value="1"/>
</dbReference>
<proteinExistence type="inferred from homology"/>
<keyword evidence="14" id="KW-1185">Reference proteome</keyword>
<comment type="similarity">
    <text evidence="5">In the C-terminal section; belongs to the PRA-PH family.</text>
</comment>
<evidence type="ECO:0000256" key="11">
    <source>
        <dbReference type="HAMAP-Rule" id="MF_01021"/>
    </source>
</evidence>
<comment type="subunit">
    <text evidence="11">Homodimer.</text>
</comment>
<feature type="binding site" evidence="11">
    <location>
        <position position="94"/>
    </location>
    <ligand>
        <name>Mg(2+)</name>
        <dbReference type="ChEBI" id="CHEBI:18420"/>
    </ligand>
</feature>
<dbReference type="OrthoDB" id="9795769at2"/>
<sequence length="150" mass="16708">MSNLIDPKSISKTELEVGEIFAPRFDEHGLILAVVTDAESDAILMAAYMNEEALRLTFDTGYVHFFSRSRNSLWKKGESSGELLNFVEMRVDCDQDILQVRATQSGSGAACHTGRKTCFYRAVEKSGDGFAVKDLGINPLFDPKERYSKS</sequence>
<keyword evidence="7 11" id="KW-0963">Cytoplasm</keyword>
<dbReference type="GO" id="GO:0004636">
    <property type="term" value="F:phosphoribosyl-ATP diphosphatase activity"/>
    <property type="evidence" value="ECO:0007669"/>
    <property type="project" value="UniProtKB-EC"/>
</dbReference>
<evidence type="ECO:0000313" key="13">
    <source>
        <dbReference type="EMBL" id="TDQ66580.1"/>
    </source>
</evidence>
<evidence type="ECO:0000256" key="6">
    <source>
        <dbReference type="ARBA" id="ARBA00008299"/>
    </source>
</evidence>
<evidence type="ECO:0000313" key="14">
    <source>
        <dbReference type="Proteomes" id="UP000295391"/>
    </source>
</evidence>
<evidence type="ECO:0000256" key="4">
    <source>
        <dbReference type="ARBA" id="ARBA00005204"/>
    </source>
</evidence>
<comment type="similarity">
    <text evidence="6">In the N-terminal section; belongs to the PRA-CH family.</text>
</comment>
<comment type="subcellular location">
    <subcellularLocation>
        <location evidence="11">Cytoplasm</location>
    </subcellularLocation>
</comment>
<keyword evidence="11" id="KW-0460">Magnesium</keyword>
<feature type="binding site" evidence="11">
    <location>
        <position position="93"/>
    </location>
    <ligand>
        <name>Zn(2+)</name>
        <dbReference type="ChEBI" id="CHEBI:29105"/>
        <note>ligand shared between dimeric partners</note>
    </ligand>
</feature>
<dbReference type="FunFam" id="3.10.20.810:FF:000001">
    <property type="entry name" value="Histidine biosynthesis bifunctional protein HisIE"/>
    <property type="match status" value="1"/>
</dbReference>
<keyword evidence="10 11" id="KW-0368">Histidine biosynthesis</keyword>
<name>A0A4R6VVF2_9HYPH</name>
<feature type="binding site" evidence="11">
    <location>
        <position position="111"/>
    </location>
    <ligand>
        <name>Zn(2+)</name>
        <dbReference type="ChEBI" id="CHEBI:29105"/>
        <note>ligand shared between dimeric partners</note>
    </ligand>
</feature>
<evidence type="ECO:0000256" key="8">
    <source>
        <dbReference type="ARBA" id="ARBA00022605"/>
    </source>
</evidence>
<dbReference type="Pfam" id="PF01502">
    <property type="entry name" value="PRA-CH"/>
    <property type="match status" value="1"/>
</dbReference>
<keyword evidence="9 11" id="KW-0378">Hydrolase</keyword>
<feature type="binding site" evidence="11">
    <location>
        <position position="96"/>
    </location>
    <ligand>
        <name>Mg(2+)</name>
        <dbReference type="ChEBI" id="CHEBI:18420"/>
    </ligand>
</feature>
<protein>
    <recommendedName>
        <fullName evidence="11">Phosphoribosyl-AMP cyclohydrolase</fullName>
        <shortName evidence="11">PRA-CH</shortName>
        <ecNumber evidence="11">3.5.4.19</ecNumber>
    </recommendedName>
</protein>
<evidence type="ECO:0000256" key="9">
    <source>
        <dbReference type="ARBA" id="ARBA00022801"/>
    </source>
</evidence>
<dbReference type="NCBIfam" id="NF000768">
    <property type="entry name" value="PRK00051.1"/>
    <property type="match status" value="1"/>
</dbReference>
<comment type="caution">
    <text evidence="13">The sequence shown here is derived from an EMBL/GenBank/DDBJ whole genome shotgun (WGS) entry which is preliminary data.</text>
</comment>
<feature type="binding site" evidence="11">
    <location>
        <position position="118"/>
    </location>
    <ligand>
        <name>Zn(2+)</name>
        <dbReference type="ChEBI" id="CHEBI:29105"/>
        <note>ligand shared between dimeric partners</note>
    </ligand>
</feature>
<dbReference type="GO" id="GO:0008270">
    <property type="term" value="F:zinc ion binding"/>
    <property type="evidence" value="ECO:0007669"/>
    <property type="project" value="UniProtKB-UniRule"/>
</dbReference>
<dbReference type="Proteomes" id="UP000295391">
    <property type="component" value="Unassembled WGS sequence"/>
</dbReference>
<reference evidence="13 14" key="1">
    <citation type="submission" date="2019-03" db="EMBL/GenBank/DDBJ databases">
        <title>Genomic Encyclopedia of Type Strains, Phase III (KMG-III): the genomes of soil and plant-associated and newly described type strains.</title>
        <authorList>
            <person name="Whitman W."/>
        </authorList>
    </citation>
    <scope>NUCLEOTIDE SEQUENCE [LARGE SCALE GENOMIC DNA]</scope>
    <source>
        <strain evidence="13 14">CGMCC 1.7002</strain>
    </source>
</reference>
<dbReference type="GO" id="GO:0004635">
    <property type="term" value="F:phosphoribosyl-AMP cyclohydrolase activity"/>
    <property type="evidence" value="ECO:0007669"/>
    <property type="project" value="UniProtKB-UniRule"/>
</dbReference>
<evidence type="ECO:0000256" key="5">
    <source>
        <dbReference type="ARBA" id="ARBA00007731"/>
    </source>
</evidence>
<keyword evidence="11" id="KW-0862">Zinc</keyword>
<dbReference type="GO" id="GO:0005737">
    <property type="term" value="C:cytoplasm"/>
    <property type="evidence" value="ECO:0007669"/>
    <property type="project" value="UniProtKB-SubCell"/>
</dbReference>
<evidence type="ECO:0000256" key="2">
    <source>
        <dbReference type="ARBA" id="ARBA00001460"/>
    </source>
</evidence>
<dbReference type="EMBL" id="SNYR01000001">
    <property type="protein sequence ID" value="TDQ66580.1"/>
    <property type="molecule type" value="Genomic_DNA"/>
</dbReference>
<comment type="catalytic activity">
    <reaction evidence="2">
        <text>1-(5-phospho-beta-D-ribosyl)-ATP + H2O = 1-(5-phospho-beta-D-ribosyl)-5'-AMP + diphosphate + H(+)</text>
        <dbReference type="Rhea" id="RHEA:22828"/>
        <dbReference type="ChEBI" id="CHEBI:15377"/>
        <dbReference type="ChEBI" id="CHEBI:15378"/>
        <dbReference type="ChEBI" id="CHEBI:33019"/>
        <dbReference type="ChEBI" id="CHEBI:59457"/>
        <dbReference type="ChEBI" id="CHEBI:73183"/>
        <dbReference type="EC" id="3.6.1.31"/>
    </reaction>
</comment>